<accession>A0A3M0A274</accession>
<keyword evidence="1" id="KW-0812">Transmembrane</keyword>
<evidence type="ECO:0000313" key="3">
    <source>
        <dbReference type="Proteomes" id="UP000267246"/>
    </source>
</evidence>
<comment type="caution">
    <text evidence="2">The sequence shown here is derived from an EMBL/GenBank/DDBJ whole genome shotgun (WGS) entry which is preliminary data.</text>
</comment>
<feature type="transmembrane region" description="Helical" evidence="1">
    <location>
        <begin position="138"/>
        <end position="157"/>
    </location>
</feature>
<reference evidence="2 3" key="1">
    <citation type="submission" date="2018-10" db="EMBL/GenBank/DDBJ databases">
        <title>Genomic Encyclopedia of Archaeal and Bacterial Type Strains, Phase II (KMG-II): from individual species to whole genera.</title>
        <authorList>
            <person name="Goeker M."/>
        </authorList>
    </citation>
    <scope>NUCLEOTIDE SEQUENCE [LARGE SCALE GENOMIC DNA]</scope>
    <source>
        <strain evidence="2 3">ATCC 29870</strain>
    </source>
</reference>
<dbReference type="RefSeq" id="WP_121940623.1">
    <property type="nucleotide sequence ID" value="NZ_CP137846.1"/>
</dbReference>
<feature type="transmembrane region" description="Helical" evidence="1">
    <location>
        <begin position="169"/>
        <end position="192"/>
    </location>
</feature>
<proteinExistence type="predicted"/>
<feature type="transmembrane region" description="Helical" evidence="1">
    <location>
        <begin position="74"/>
        <end position="98"/>
    </location>
</feature>
<name>A0A3M0A274_9BACT</name>
<keyword evidence="3" id="KW-1185">Reference proteome</keyword>
<feature type="transmembrane region" description="Helical" evidence="1">
    <location>
        <begin position="213"/>
        <end position="239"/>
    </location>
</feature>
<dbReference type="AlphaFoldDB" id="A0A3M0A274"/>
<evidence type="ECO:0000313" key="2">
    <source>
        <dbReference type="EMBL" id="RMA79083.1"/>
    </source>
</evidence>
<protein>
    <submittedName>
        <fullName evidence="2">Uncharacterized protein</fullName>
    </submittedName>
</protein>
<feature type="transmembrane region" description="Helical" evidence="1">
    <location>
        <begin position="31"/>
        <end position="54"/>
    </location>
</feature>
<keyword evidence="1" id="KW-0472">Membrane</keyword>
<dbReference type="Proteomes" id="UP000267246">
    <property type="component" value="Unassembled WGS sequence"/>
</dbReference>
<keyword evidence="1" id="KW-1133">Transmembrane helix</keyword>
<feature type="transmembrane region" description="Helical" evidence="1">
    <location>
        <begin position="245"/>
        <end position="270"/>
    </location>
</feature>
<dbReference type="EMBL" id="REFI01000005">
    <property type="protein sequence ID" value="RMA79083.1"/>
    <property type="molecule type" value="Genomic_DNA"/>
</dbReference>
<sequence>MNLHFSTLENFKVLIALNSDKELRSKVKTKTLFVFNILSILIFTSLFLCDIILYNKHIEFFDSYDKEYNVTQSIFLGIKLSIFILLYLFNRFITNLVLTKELNKLKDEEIIYKSSEGHYLIYSFLNNKKVNKITLTHHIFDTILILSYLAFSVAPFFKYASFEYGKRIWVFSIIMLLKYIVFDFIWSFVLYAKYFKDDNTSDINHEIGSLANYLVFAITLSIGALIWTTMQYFVVVLGADFLVEFYGLLSIAPLFVICYFIKLVTLFIVFRNVKSKIKYYYIFMLFAIYPMQKNNLN</sequence>
<evidence type="ECO:0000256" key="1">
    <source>
        <dbReference type="SAM" id="Phobius"/>
    </source>
</evidence>
<gene>
    <name evidence="2" type="ORF">JN00_0132</name>
</gene>
<organism evidence="2 3">
    <name type="scientific">Metamycoplasma subdolum</name>
    <dbReference type="NCBI Taxonomy" id="92407"/>
    <lineage>
        <taxon>Bacteria</taxon>
        <taxon>Bacillati</taxon>
        <taxon>Mycoplasmatota</taxon>
        <taxon>Mycoplasmoidales</taxon>
        <taxon>Metamycoplasmataceae</taxon>
        <taxon>Metamycoplasma</taxon>
    </lineage>
</organism>
<dbReference type="OrthoDB" id="402296at2"/>